<name>A0ABQ2KDV4_9MICO</name>
<reference evidence="7" key="1">
    <citation type="journal article" date="2019" name="Int. J. Syst. Evol. Microbiol.">
        <title>The Global Catalogue of Microorganisms (GCM) 10K type strain sequencing project: providing services to taxonomists for standard genome sequencing and annotation.</title>
        <authorList>
            <consortium name="The Broad Institute Genomics Platform"/>
            <consortium name="The Broad Institute Genome Sequencing Center for Infectious Disease"/>
            <person name="Wu L."/>
            <person name="Ma J."/>
        </authorList>
    </citation>
    <scope>NUCLEOTIDE SEQUENCE [LARGE SCALE GENOMIC DNA]</scope>
    <source>
        <strain evidence="7">CGMCC 1.6960</strain>
    </source>
</reference>
<feature type="domain" description="HTH iclR-type" evidence="4">
    <location>
        <begin position="15"/>
        <end position="76"/>
    </location>
</feature>
<gene>
    <name evidence="6" type="ORF">GCM10010968_08450</name>
</gene>
<dbReference type="PROSITE" id="PS51077">
    <property type="entry name" value="HTH_ICLR"/>
    <property type="match status" value="1"/>
</dbReference>
<proteinExistence type="predicted"/>
<evidence type="ECO:0000259" key="4">
    <source>
        <dbReference type="PROSITE" id="PS51077"/>
    </source>
</evidence>
<sequence>MTETTTNDRADRDPAPAVTRSLRILTLLAEAEGVPMTLSDIARALGIAKSSTANLCAVLEDGAMVEREAGGYRLGRRTAELGGAFAQQFNQVREFYRVVAASDALHREVVQVAMLDGVDALYLARHEGRSPYRLGTPLGSRLPAALSATGLALLARLDDGAVRSLLAPAEPFPRLTADSIAGVDALLPQLAEVRERGYAIDRGGSFGGITGVAVALDPWAPADPPLAMGAALPAEHADDARVAEVGAALLEAARALTNPLSAPRSA</sequence>
<dbReference type="PANTHER" id="PTHR30136">
    <property type="entry name" value="HELIX-TURN-HELIX TRANSCRIPTIONAL REGULATOR, ICLR FAMILY"/>
    <property type="match status" value="1"/>
</dbReference>
<dbReference type="InterPro" id="IPR036388">
    <property type="entry name" value="WH-like_DNA-bd_sf"/>
</dbReference>
<dbReference type="Gene3D" id="3.30.450.40">
    <property type="match status" value="1"/>
</dbReference>
<dbReference type="InterPro" id="IPR014757">
    <property type="entry name" value="Tscrpt_reg_IclR_C"/>
</dbReference>
<dbReference type="Proteomes" id="UP000626982">
    <property type="component" value="Unassembled WGS sequence"/>
</dbReference>
<dbReference type="Pfam" id="PF09339">
    <property type="entry name" value="HTH_IclR"/>
    <property type="match status" value="1"/>
</dbReference>
<evidence type="ECO:0000313" key="7">
    <source>
        <dbReference type="Proteomes" id="UP000626982"/>
    </source>
</evidence>
<feature type="domain" description="IclR-ED" evidence="5">
    <location>
        <begin position="77"/>
        <end position="262"/>
    </location>
</feature>
<dbReference type="Pfam" id="PF01614">
    <property type="entry name" value="IclR_C"/>
    <property type="match status" value="1"/>
</dbReference>
<evidence type="ECO:0000259" key="5">
    <source>
        <dbReference type="PROSITE" id="PS51078"/>
    </source>
</evidence>
<dbReference type="InterPro" id="IPR029016">
    <property type="entry name" value="GAF-like_dom_sf"/>
</dbReference>
<evidence type="ECO:0000313" key="6">
    <source>
        <dbReference type="EMBL" id="GGN80543.1"/>
    </source>
</evidence>
<dbReference type="SUPFAM" id="SSF55781">
    <property type="entry name" value="GAF domain-like"/>
    <property type="match status" value="1"/>
</dbReference>
<keyword evidence="1" id="KW-0805">Transcription regulation</keyword>
<keyword evidence="2" id="KW-0238">DNA-binding</keyword>
<dbReference type="PROSITE" id="PS51078">
    <property type="entry name" value="ICLR_ED"/>
    <property type="match status" value="1"/>
</dbReference>
<dbReference type="SMART" id="SM00346">
    <property type="entry name" value="HTH_ICLR"/>
    <property type="match status" value="1"/>
</dbReference>
<keyword evidence="7" id="KW-1185">Reference proteome</keyword>
<evidence type="ECO:0000256" key="3">
    <source>
        <dbReference type="ARBA" id="ARBA00023163"/>
    </source>
</evidence>
<dbReference type="EMBL" id="BMLM01000001">
    <property type="protein sequence ID" value="GGN80543.1"/>
    <property type="molecule type" value="Genomic_DNA"/>
</dbReference>
<accession>A0ABQ2KDV4</accession>
<dbReference type="InterPro" id="IPR050707">
    <property type="entry name" value="HTH_MetabolicPath_Reg"/>
</dbReference>
<protein>
    <submittedName>
        <fullName evidence="6">ArsR family transcriptional regulator</fullName>
    </submittedName>
</protein>
<dbReference type="InterPro" id="IPR005471">
    <property type="entry name" value="Tscrpt_reg_IclR_N"/>
</dbReference>
<comment type="caution">
    <text evidence="6">The sequence shown here is derived from an EMBL/GenBank/DDBJ whole genome shotgun (WGS) entry which is preliminary data.</text>
</comment>
<evidence type="ECO:0000256" key="2">
    <source>
        <dbReference type="ARBA" id="ARBA00023125"/>
    </source>
</evidence>
<dbReference type="InterPro" id="IPR036390">
    <property type="entry name" value="WH_DNA-bd_sf"/>
</dbReference>
<dbReference type="Gene3D" id="1.10.10.10">
    <property type="entry name" value="Winged helix-like DNA-binding domain superfamily/Winged helix DNA-binding domain"/>
    <property type="match status" value="1"/>
</dbReference>
<organism evidence="6 7">
    <name type="scientific">Agrococcus terreus</name>
    <dbReference type="NCBI Taxonomy" id="574649"/>
    <lineage>
        <taxon>Bacteria</taxon>
        <taxon>Bacillati</taxon>
        <taxon>Actinomycetota</taxon>
        <taxon>Actinomycetes</taxon>
        <taxon>Micrococcales</taxon>
        <taxon>Microbacteriaceae</taxon>
        <taxon>Agrococcus</taxon>
    </lineage>
</organism>
<dbReference type="RefSeq" id="WP_188716373.1">
    <property type="nucleotide sequence ID" value="NZ_BAABBD010000001.1"/>
</dbReference>
<dbReference type="SUPFAM" id="SSF46785">
    <property type="entry name" value="Winged helix' DNA-binding domain"/>
    <property type="match status" value="1"/>
</dbReference>
<keyword evidence="3" id="KW-0804">Transcription</keyword>
<dbReference type="PANTHER" id="PTHR30136:SF24">
    <property type="entry name" value="HTH-TYPE TRANSCRIPTIONAL REPRESSOR ALLR"/>
    <property type="match status" value="1"/>
</dbReference>
<evidence type="ECO:0000256" key="1">
    <source>
        <dbReference type="ARBA" id="ARBA00023015"/>
    </source>
</evidence>